<dbReference type="InterPro" id="IPR008240">
    <property type="entry name" value="Chorismate_mutase_periplasmic"/>
</dbReference>
<evidence type="ECO:0000259" key="5">
    <source>
        <dbReference type="PROSITE" id="PS51168"/>
    </source>
</evidence>
<dbReference type="RefSeq" id="WP_378263631.1">
    <property type="nucleotide sequence ID" value="NZ_JBHUKR010000006.1"/>
</dbReference>
<proteinExistence type="predicted"/>
<feature type="domain" description="Chorismate mutase" evidence="5">
    <location>
        <begin position="10"/>
        <end position="110"/>
    </location>
</feature>
<evidence type="ECO:0000256" key="4">
    <source>
        <dbReference type="ARBA" id="ARBA00023235"/>
    </source>
</evidence>
<keyword evidence="4 6" id="KW-0413">Isomerase</keyword>
<evidence type="ECO:0000313" key="7">
    <source>
        <dbReference type="Proteomes" id="UP001597417"/>
    </source>
</evidence>
<dbReference type="EMBL" id="JBHUKR010000006">
    <property type="protein sequence ID" value="MFD2416650.1"/>
    <property type="molecule type" value="Genomic_DNA"/>
</dbReference>
<accession>A0ABW5FR66</accession>
<evidence type="ECO:0000256" key="2">
    <source>
        <dbReference type="ARBA" id="ARBA00012404"/>
    </source>
</evidence>
<keyword evidence="3" id="KW-0732">Signal</keyword>
<protein>
    <recommendedName>
        <fullName evidence="2">chorismate mutase</fullName>
        <ecNumber evidence="2">5.4.99.5</ecNumber>
    </recommendedName>
</protein>
<dbReference type="Pfam" id="PF01817">
    <property type="entry name" value="CM_2"/>
    <property type="match status" value="1"/>
</dbReference>
<dbReference type="Gene3D" id="1.20.59.10">
    <property type="entry name" value="Chorismate mutase"/>
    <property type="match status" value="1"/>
</dbReference>
<reference evidence="7" key="1">
    <citation type="journal article" date="2019" name="Int. J. Syst. Evol. Microbiol.">
        <title>The Global Catalogue of Microorganisms (GCM) 10K type strain sequencing project: providing services to taxonomists for standard genome sequencing and annotation.</title>
        <authorList>
            <consortium name="The Broad Institute Genomics Platform"/>
            <consortium name="The Broad Institute Genome Sequencing Center for Infectious Disease"/>
            <person name="Wu L."/>
            <person name="Ma J."/>
        </authorList>
    </citation>
    <scope>NUCLEOTIDE SEQUENCE [LARGE SCALE GENOMIC DNA]</scope>
    <source>
        <strain evidence="7">CGMCC 4.7645</strain>
    </source>
</reference>
<evidence type="ECO:0000256" key="1">
    <source>
        <dbReference type="ARBA" id="ARBA00004817"/>
    </source>
</evidence>
<dbReference type="InterPro" id="IPR036263">
    <property type="entry name" value="Chorismate_II_sf"/>
</dbReference>
<dbReference type="GO" id="GO:0004106">
    <property type="term" value="F:chorismate mutase activity"/>
    <property type="evidence" value="ECO:0007669"/>
    <property type="project" value="UniProtKB-EC"/>
</dbReference>
<dbReference type="NCBIfam" id="NF006741">
    <property type="entry name" value="PRK09269.1"/>
    <property type="match status" value="1"/>
</dbReference>
<dbReference type="PANTHER" id="PTHR38041">
    <property type="entry name" value="CHORISMATE MUTASE"/>
    <property type="match status" value="1"/>
</dbReference>
<sequence length="191" mass="20624">MVSATLMVSGTGEGMAASRRVVTPGADQRPPVTGPFGGLTDVVIQRLRVGDQVAAAKFGTGKPIDDPAREAQELAQVRQDAVTVGIDPDATVRFFQDQIAASKVVQRGLFALWTAHPDLAPVVRPDLTAIRTELDALTTELLRQLVRVRDVQRGPLCRVRLAEAKVTGEIFERLDRLHRRALSVALASVCP</sequence>
<gene>
    <name evidence="6" type="ORF">ACFSXZ_09970</name>
</gene>
<dbReference type="InterPro" id="IPR036979">
    <property type="entry name" value="CM_dom_sf"/>
</dbReference>
<comment type="pathway">
    <text evidence="1">Metabolic intermediate biosynthesis; prephenate biosynthesis; prephenate from chorismate: step 1/1.</text>
</comment>
<name>A0ABW5FR66_9PSEU</name>
<comment type="caution">
    <text evidence="6">The sequence shown here is derived from an EMBL/GenBank/DDBJ whole genome shotgun (WGS) entry which is preliminary data.</text>
</comment>
<dbReference type="SUPFAM" id="SSF48600">
    <property type="entry name" value="Chorismate mutase II"/>
    <property type="match status" value="1"/>
</dbReference>
<organism evidence="6 7">
    <name type="scientific">Amycolatopsis pigmentata</name>
    <dbReference type="NCBI Taxonomy" id="450801"/>
    <lineage>
        <taxon>Bacteria</taxon>
        <taxon>Bacillati</taxon>
        <taxon>Actinomycetota</taxon>
        <taxon>Actinomycetes</taxon>
        <taxon>Pseudonocardiales</taxon>
        <taxon>Pseudonocardiaceae</taxon>
        <taxon>Amycolatopsis</taxon>
    </lineage>
</organism>
<dbReference type="PANTHER" id="PTHR38041:SF2">
    <property type="entry name" value="SECRETED CHORISMATE MUTASE"/>
    <property type="match status" value="1"/>
</dbReference>
<evidence type="ECO:0000256" key="3">
    <source>
        <dbReference type="ARBA" id="ARBA00022729"/>
    </source>
</evidence>
<keyword evidence="7" id="KW-1185">Reference proteome</keyword>
<dbReference type="NCBIfam" id="TIGR01806">
    <property type="entry name" value="CM_mono2"/>
    <property type="match status" value="1"/>
</dbReference>
<dbReference type="InterPro" id="IPR051331">
    <property type="entry name" value="Chorismate_mutase-related"/>
</dbReference>
<dbReference type="SMART" id="SM00830">
    <property type="entry name" value="CM_2"/>
    <property type="match status" value="1"/>
</dbReference>
<evidence type="ECO:0000313" key="6">
    <source>
        <dbReference type="EMBL" id="MFD2416650.1"/>
    </source>
</evidence>
<dbReference type="InterPro" id="IPR002701">
    <property type="entry name" value="CM_II_prokaryot"/>
</dbReference>
<dbReference type="EC" id="5.4.99.5" evidence="2"/>
<dbReference type="PROSITE" id="PS51168">
    <property type="entry name" value="CHORISMATE_MUT_2"/>
    <property type="match status" value="1"/>
</dbReference>
<dbReference type="Proteomes" id="UP001597417">
    <property type="component" value="Unassembled WGS sequence"/>
</dbReference>